<keyword evidence="7" id="KW-0378">Hydrolase</keyword>
<dbReference type="SMART" id="SM00487">
    <property type="entry name" value="DEXDc"/>
    <property type="match status" value="1"/>
</dbReference>
<dbReference type="RefSeq" id="XP_031871656.1">
    <property type="nucleotide sequence ID" value="XM_032011963.1"/>
</dbReference>
<name>A0A370TU16_9HELO</name>
<dbReference type="PANTHER" id="PTHR14950">
    <property type="entry name" value="DICER-RELATED"/>
    <property type="match status" value="1"/>
</dbReference>
<keyword evidence="23" id="KW-1185">Reference proteome</keyword>
<dbReference type="InterPro" id="IPR000999">
    <property type="entry name" value="RNase_III_dom"/>
</dbReference>
<dbReference type="FunFam" id="1.10.1520.10:FF:000032">
    <property type="entry name" value="Dicer-like protein 2"/>
    <property type="match status" value="1"/>
</dbReference>
<dbReference type="InterPro" id="IPR005034">
    <property type="entry name" value="Dicer_dimerisation"/>
</dbReference>
<proteinExistence type="inferred from homology"/>
<dbReference type="GO" id="GO:0005524">
    <property type="term" value="F:ATP binding"/>
    <property type="evidence" value="ECO:0007669"/>
    <property type="project" value="UniProtKB-KW"/>
</dbReference>
<evidence type="ECO:0000256" key="6">
    <source>
        <dbReference type="ARBA" id="ARBA00022741"/>
    </source>
</evidence>
<dbReference type="PROSITE" id="PS50142">
    <property type="entry name" value="RNASE_3_2"/>
    <property type="match status" value="2"/>
</dbReference>
<feature type="domain" description="DRBM" evidence="17">
    <location>
        <begin position="1364"/>
        <end position="1440"/>
    </location>
</feature>
<feature type="domain" description="Helicase ATP-binding" evidence="19">
    <location>
        <begin position="85"/>
        <end position="223"/>
    </location>
</feature>
<feature type="domain" description="RNase III" evidence="18">
    <location>
        <begin position="1128"/>
        <end position="1317"/>
    </location>
</feature>
<dbReference type="PROSITE" id="PS51192">
    <property type="entry name" value="HELICASE_ATP_BIND_1"/>
    <property type="match status" value="1"/>
</dbReference>
<dbReference type="SMART" id="SM00535">
    <property type="entry name" value="RIBOc"/>
    <property type="match status" value="2"/>
</dbReference>
<dbReference type="InterPro" id="IPR036389">
    <property type="entry name" value="RNase_III_sf"/>
</dbReference>
<dbReference type="Pfam" id="PF00270">
    <property type="entry name" value="DEAD"/>
    <property type="match status" value="1"/>
</dbReference>
<evidence type="ECO:0000256" key="3">
    <source>
        <dbReference type="ARBA" id="ARBA00022721"/>
    </source>
</evidence>
<keyword evidence="9" id="KW-0067">ATP-binding</keyword>
<dbReference type="Gene3D" id="3.30.160.380">
    <property type="entry name" value="Dicer dimerisation domain"/>
    <property type="match status" value="1"/>
</dbReference>
<keyword evidence="3" id="KW-0930">Antiviral protein</keyword>
<dbReference type="Proteomes" id="UP000254866">
    <property type="component" value="Unassembled WGS sequence"/>
</dbReference>
<dbReference type="Gene3D" id="1.10.1520.10">
    <property type="entry name" value="Ribonuclease III domain"/>
    <property type="match status" value="2"/>
</dbReference>
<evidence type="ECO:0000256" key="16">
    <source>
        <dbReference type="SAM" id="MobiDB-lite"/>
    </source>
</evidence>
<keyword evidence="4" id="KW-0479">Metal-binding</keyword>
<evidence type="ECO:0000256" key="12">
    <source>
        <dbReference type="ARBA" id="ARBA00023118"/>
    </source>
</evidence>
<keyword evidence="5" id="KW-0677">Repeat</keyword>
<gene>
    <name evidence="22" type="ORF">BP5553_03340</name>
</gene>
<evidence type="ECO:0000259" key="20">
    <source>
        <dbReference type="PROSITE" id="PS51194"/>
    </source>
</evidence>
<keyword evidence="12" id="KW-0051">Antiviral defense</keyword>
<evidence type="ECO:0008006" key="24">
    <source>
        <dbReference type="Google" id="ProtNLM"/>
    </source>
</evidence>
<evidence type="ECO:0000259" key="19">
    <source>
        <dbReference type="PROSITE" id="PS51192"/>
    </source>
</evidence>
<dbReference type="FunFam" id="1.10.1520.10:FF:000015">
    <property type="entry name" value="Dicer-like protein 1"/>
    <property type="match status" value="1"/>
</dbReference>
<dbReference type="GO" id="GO:0005634">
    <property type="term" value="C:nucleus"/>
    <property type="evidence" value="ECO:0007669"/>
    <property type="project" value="TreeGrafter"/>
</dbReference>
<feature type="domain" description="Helicase C-terminal" evidence="20">
    <location>
        <begin position="394"/>
        <end position="557"/>
    </location>
</feature>
<evidence type="ECO:0000256" key="4">
    <source>
        <dbReference type="ARBA" id="ARBA00022723"/>
    </source>
</evidence>
<accession>A0A370TU16</accession>
<dbReference type="GO" id="GO:0030422">
    <property type="term" value="P:siRNA processing"/>
    <property type="evidence" value="ECO:0007669"/>
    <property type="project" value="TreeGrafter"/>
</dbReference>
<dbReference type="GeneID" id="43596189"/>
<reference evidence="22 23" key="1">
    <citation type="journal article" date="2018" name="IMA Fungus">
        <title>IMA Genome-F 9: Draft genome sequence of Annulohypoxylon stygium, Aspergillus mulundensis, Berkeleyomyces basicola (syn. Thielaviopsis basicola), Ceratocystis smalleyi, two Cercospora beticola strains, Coleophoma cylindrospora, Fusarium fracticaudum, Phialophora cf. hyalina, and Morchella septimelata.</title>
        <authorList>
            <person name="Wingfield B.D."/>
            <person name="Bills G.F."/>
            <person name="Dong Y."/>
            <person name="Huang W."/>
            <person name="Nel W.J."/>
            <person name="Swalarsk-Parry B.S."/>
            <person name="Vaghefi N."/>
            <person name="Wilken P.M."/>
            <person name="An Z."/>
            <person name="de Beer Z.W."/>
            <person name="De Vos L."/>
            <person name="Chen L."/>
            <person name="Duong T.A."/>
            <person name="Gao Y."/>
            <person name="Hammerbacher A."/>
            <person name="Kikkert J.R."/>
            <person name="Li Y."/>
            <person name="Li H."/>
            <person name="Li K."/>
            <person name="Li Q."/>
            <person name="Liu X."/>
            <person name="Ma X."/>
            <person name="Naidoo K."/>
            <person name="Pethybridge S.J."/>
            <person name="Sun J."/>
            <person name="Steenkamp E.T."/>
            <person name="van der Nest M.A."/>
            <person name="van Wyk S."/>
            <person name="Wingfield M.J."/>
            <person name="Xiong C."/>
            <person name="Yue Q."/>
            <person name="Zhang X."/>
        </authorList>
    </citation>
    <scope>NUCLEOTIDE SEQUENCE [LARGE SCALE GENOMIC DNA]</scope>
    <source>
        <strain evidence="22 23">BP 5553</strain>
    </source>
</reference>
<evidence type="ECO:0000256" key="5">
    <source>
        <dbReference type="ARBA" id="ARBA00022737"/>
    </source>
</evidence>
<evidence type="ECO:0000256" key="9">
    <source>
        <dbReference type="ARBA" id="ARBA00022840"/>
    </source>
</evidence>
<comment type="caution">
    <text evidence="22">The sequence shown here is derived from an EMBL/GenBank/DDBJ whole genome shotgun (WGS) entry which is preliminary data.</text>
</comment>
<evidence type="ECO:0000313" key="23">
    <source>
        <dbReference type="Proteomes" id="UP000254866"/>
    </source>
</evidence>
<keyword evidence="13" id="KW-0464">Manganese</keyword>
<evidence type="ECO:0000256" key="11">
    <source>
        <dbReference type="ARBA" id="ARBA00022884"/>
    </source>
</evidence>
<dbReference type="GO" id="GO:0004386">
    <property type="term" value="F:helicase activity"/>
    <property type="evidence" value="ECO:0007669"/>
    <property type="project" value="UniProtKB-KW"/>
</dbReference>
<evidence type="ECO:0000256" key="8">
    <source>
        <dbReference type="ARBA" id="ARBA00022806"/>
    </source>
</evidence>
<comment type="cofactor">
    <cofactor evidence="1">
        <name>Mn(2+)</name>
        <dbReference type="ChEBI" id="CHEBI:29035"/>
    </cofactor>
</comment>
<dbReference type="STRING" id="2656787.A0A370TU16"/>
<keyword evidence="11 15" id="KW-0694">RNA-binding</keyword>
<dbReference type="InterPro" id="IPR001650">
    <property type="entry name" value="Helicase_C-like"/>
</dbReference>
<feature type="domain" description="Dicer dsRNA-binding fold" evidence="21">
    <location>
        <begin position="587"/>
        <end position="684"/>
    </location>
</feature>
<dbReference type="PROSITE" id="PS51194">
    <property type="entry name" value="HELICASE_CTER"/>
    <property type="match status" value="1"/>
</dbReference>
<dbReference type="SUPFAM" id="SSF52540">
    <property type="entry name" value="P-loop containing nucleoside triphosphate hydrolases"/>
    <property type="match status" value="1"/>
</dbReference>
<dbReference type="InterPro" id="IPR011545">
    <property type="entry name" value="DEAD/DEAH_box_helicase_dom"/>
</dbReference>
<dbReference type="Pfam" id="PF00271">
    <property type="entry name" value="Helicase_C"/>
    <property type="match status" value="1"/>
</dbReference>
<dbReference type="GO" id="GO:0050688">
    <property type="term" value="P:regulation of defense response to virus"/>
    <property type="evidence" value="ECO:0007669"/>
    <property type="project" value="UniProtKB-KW"/>
</dbReference>
<dbReference type="SMART" id="SM00490">
    <property type="entry name" value="HELICc"/>
    <property type="match status" value="1"/>
</dbReference>
<dbReference type="GO" id="GO:0004525">
    <property type="term" value="F:ribonuclease III activity"/>
    <property type="evidence" value="ECO:0007669"/>
    <property type="project" value="InterPro"/>
</dbReference>
<keyword evidence="8" id="KW-0347">Helicase</keyword>
<dbReference type="PROSITE" id="PS50137">
    <property type="entry name" value="DS_RBD"/>
    <property type="match status" value="1"/>
</dbReference>
<sequence length="1463" mass="164618">MDMDIDDAESSTSSHSESRLPHDVPYPTTANEIIEDFTEKASARVSSSIDLEELKDDRTPDIKPRPYQFEMFEESLKRNIIVALIWFLAPTVPLGEQQFEYIKKHISSVQVKFLSGADGVDRWTEQSLWDAVLENVKIVVSTYQILLDALTHTFIRMESLSLIIFDEAHNCVGKHPGSKIMRSFYHPRKSQGLSIPHILGLTASPVMRSNPTSLINIEETLNAICRTPKKHRAELRLQVKLPVLSEIYFESLPSEQELTGYTRTIQSLGMAFKALSITDDPYVRGLRRDGTERSLRKLEKVLLNHKTWCFSQMKTFYGMALTICRELGPWAADYYVSEVITRFLKATQEANGDLGSVFEVTEGERQYLGKALQRVKIISTDYTSLEATLIISDKGQQLIDILTQEPRSFRGIVFVQERAVVSVLAHLISIHPETRDRFNLGTMVGTSSHYNRPNNIAEFVRVGSQVNTLPDFQSGKINLVIATSVLEEGIDVPTCNVVICFQKPANLKSFVQRRGRARQRDSKLILLLESINNRKSEWQQLELAMKKLYEDDMRRLKEIMAIESTEEHDGRSFLVASTGALLDFDNAVSHLYHFCATLPAKDYVDNRPEFICTSKDEDVGSLIRARAILPVSVHKAVREAHSKTLWTSEKNAIKDAAFEAYLGLYKAGLVNEHLLPLLRHDVDVTELTSTRVEKQASIMSVDELYNPWIDVAKAWNEHGQCGSVSLRQSTVGIGGLEIEAYLPVEIPFVKPFKLYWDRETEVTVTSIAKGAARTGQSVSKTTEETWSILHSAFGWRFPVRKTGFLMLFSMQSEKPPQDLMGNQTAVGKSHFSSDPSSTGFIRQIMEPNIRYIYKSFLANKPRFEDVQRPYYEYDAAADAPHLSVVGFPKRLDFLHKELNSENTSSRKPHSVVLPAMSCIVDDMPFRYVQFGLFIPAIMHRFKVSLIAERLSTSILRAVNISELSWVITAITASSAFEDSNYQRLEFLGDSILKLCASVQLVAEYPLWHEGYLSAKKDRLVANSRLSRAAVELGLDSFIITKAFTGLKWRPPYVEDLLKAPMTGKRQLSSKVLADVVEALIGASRVDGGISKALKCIQVFLPELNWQALESRQASLYQRAPEIPLPETLKPVEEIIGYTFKKKSLLVEAMTHASCVNIGSQSLERFEFLGDSLLDNIIVEAMYAHTPPLSHFQMHILRTALVNADFLAFFCMEWSMSQDTNELLTTKSDIENLEKSQIPYITKSTQKPLHAFLRHTSPPLAQAQTNTAKRHAHLRHAIAAAIETGTRYPWALLARLEAHKFYSDLVESLLGAAWIDSGSLDTCRAMMEKMGILKYLRRILNSATSKEGNPIRKELGVGFGIHVWHPKEELGILAGSNVVKYRISTSEKPKDPPCPGDGDLDGRFICEVFVGERKVVECHGGVNKNEVQTKAAEMAVEILTRENEASMDVDEENVRTLCAGSAVS</sequence>
<evidence type="ECO:0000256" key="14">
    <source>
        <dbReference type="ARBA" id="ARBA00025403"/>
    </source>
</evidence>
<evidence type="ECO:0000313" key="22">
    <source>
        <dbReference type="EMBL" id="RDL39000.1"/>
    </source>
</evidence>
<dbReference type="PROSITE" id="PS00517">
    <property type="entry name" value="RNASE_3_1"/>
    <property type="match status" value="2"/>
</dbReference>
<dbReference type="InterPro" id="IPR014720">
    <property type="entry name" value="dsRBD_dom"/>
</dbReference>
<dbReference type="CDD" id="cd00593">
    <property type="entry name" value="RIBOc"/>
    <property type="match status" value="2"/>
</dbReference>
<dbReference type="InterPro" id="IPR014001">
    <property type="entry name" value="Helicase_ATP-bd"/>
</dbReference>
<keyword evidence="10" id="KW-0460">Magnesium</keyword>
<comment type="similarity">
    <text evidence="15">Belongs to the helicase family. Dicer subfamily.</text>
</comment>
<comment type="function">
    <text evidence="14">Dicer-like endonuclease involved in cleaving double-stranded RNA in the RNA interference (RNAi) pathway. Produces 21 to 25 bp dsRNAs (siRNAs) which target the selective destruction of homologous RNAs leading to sequence-specific suppression of gene expression, called post-transcriptional gene silencing (PTGS). Part of a broad host defense response against viral infection and transposons.</text>
</comment>
<evidence type="ECO:0000259" key="21">
    <source>
        <dbReference type="PROSITE" id="PS51327"/>
    </source>
</evidence>
<dbReference type="GO" id="GO:0003723">
    <property type="term" value="F:RNA binding"/>
    <property type="evidence" value="ECO:0007669"/>
    <property type="project" value="UniProtKB-UniRule"/>
</dbReference>
<dbReference type="GO" id="GO:0051607">
    <property type="term" value="P:defense response to virus"/>
    <property type="evidence" value="ECO:0007669"/>
    <property type="project" value="UniProtKB-KW"/>
</dbReference>
<evidence type="ECO:0000259" key="18">
    <source>
        <dbReference type="PROSITE" id="PS50142"/>
    </source>
</evidence>
<evidence type="ECO:0000256" key="15">
    <source>
        <dbReference type="PROSITE-ProRule" id="PRU00657"/>
    </source>
</evidence>
<dbReference type="PANTHER" id="PTHR14950:SF37">
    <property type="entry name" value="ENDORIBONUCLEASE DICER"/>
    <property type="match status" value="1"/>
</dbReference>
<dbReference type="InterPro" id="IPR027417">
    <property type="entry name" value="P-loop_NTPase"/>
</dbReference>
<evidence type="ECO:0000256" key="2">
    <source>
        <dbReference type="ARBA" id="ARBA00001946"/>
    </source>
</evidence>
<keyword evidence="6" id="KW-0547">Nucleotide-binding</keyword>
<evidence type="ECO:0000256" key="10">
    <source>
        <dbReference type="ARBA" id="ARBA00022842"/>
    </source>
</evidence>
<dbReference type="GO" id="GO:0005737">
    <property type="term" value="C:cytoplasm"/>
    <property type="evidence" value="ECO:0007669"/>
    <property type="project" value="TreeGrafter"/>
</dbReference>
<dbReference type="OrthoDB" id="416741at2759"/>
<dbReference type="Gene3D" id="3.40.50.300">
    <property type="entry name" value="P-loop containing nucleotide triphosphate hydrolases"/>
    <property type="match status" value="2"/>
</dbReference>
<dbReference type="PROSITE" id="PS51327">
    <property type="entry name" value="DICER_DSRBF"/>
    <property type="match status" value="1"/>
</dbReference>
<dbReference type="Pfam" id="PF03368">
    <property type="entry name" value="Dicer_dimer"/>
    <property type="match status" value="1"/>
</dbReference>
<feature type="domain" description="RNase III" evidence="18">
    <location>
        <begin position="947"/>
        <end position="1088"/>
    </location>
</feature>
<dbReference type="GO" id="GO:0046872">
    <property type="term" value="F:metal ion binding"/>
    <property type="evidence" value="ECO:0007669"/>
    <property type="project" value="UniProtKB-KW"/>
</dbReference>
<dbReference type="InterPro" id="IPR038248">
    <property type="entry name" value="Dicer_dimer_sf"/>
</dbReference>
<comment type="cofactor">
    <cofactor evidence="2">
        <name>Mg(2+)</name>
        <dbReference type="ChEBI" id="CHEBI:18420"/>
    </cofactor>
</comment>
<evidence type="ECO:0000256" key="1">
    <source>
        <dbReference type="ARBA" id="ARBA00001936"/>
    </source>
</evidence>
<dbReference type="Pfam" id="PF00636">
    <property type="entry name" value="Ribonuclease_3"/>
    <property type="match status" value="2"/>
</dbReference>
<dbReference type="SUPFAM" id="SSF69065">
    <property type="entry name" value="RNase III domain-like"/>
    <property type="match status" value="2"/>
</dbReference>
<dbReference type="EMBL" id="NPIC01000002">
    <property type="protein sequence ID" value="RDL39000.1"/>
    <property type="molecule type" value="Genomic_DNA"/>
</dbReference>
<evidence type="ECO:0000256" key="7">
    <source>
        <dbReference type="ARBA" id="ARBA00022801"/>
    </source>
</evidence>
<organism evidence="22 23">
    <name type="scientific">Venustampulla echinocandica</name>
    <dbReference type="NCBI Taxonomy" id="2656787"/>
    <lineage>
        <taxon>Eukaryota</taxon>
        <taxon>Fungi</taxon>
        <taxon>Dikarya</taxon>
        <taxon>Ascomycota</taxon>
        <taxon>Pezizomycotina</taxon>
        <taxon>Leotiomycetes</taxon>
        <taxon>Helotiales</taxon>
        <taxon>Pleuroascaceae</taxon>
        <taxon>Venustampulla</taxon>
    </lineage>
</organism>
<protein>
    <recommendedName>
        <fullName evidence="24">Dicer-like protein 2</fullName>
    </recommendedName>
</protein>
<feature type="region of interest" description="Disordered" evidence="16">
    <location>
        <begin position="1"/>
        <end position="27"/>
    </location>
</feature>
<evidence type="ECO:0000256" key="13">
    <source>
        <dbReference type="ARBA" id="ARBA00023211"/>
    </source>
</evidence>
<evidence type="ECO:0000259" key="17">
    <source>
        <dbReference type="PROSITE" id="PS50137"/>
    </source>
</evidence>